<feature type="transmembrane region" description="Helical" evidence="1">
    <location>
        <begin position="128"/>
        <end position="149"/>
    </location>
</feature>
<feature type="transmembrane region" description="Helical" evidence="1">
    <location>
        <begin position="217"/>
        <end position="237"/>
    </location>
</feature>
<reference evidence="2 3" key="1">
    <citation type="journal article" date="2023" name="Int. J. Syst. Evol. Microbiol.">
        <title>Ligilactobacillus ubinensis sp. nov., a novel species isolated from the wild ferment of a durian fruit (Durio zibethinus).</title>
        <authorList>
            <person name="Heng Y.C."/>
            <person name="Menon N."/>
            <person name="Chen B."/>
            <person name="Loo B.Z.L."/>
            <person name="Wong G.W.J."/>
            <person name="Lim A.C.H."/>
            <person name="Silvaraju S."/>
            <person name="Kittelmann S."/>
        </authorList>
    </citation>
    <scope>NUCLEOTIDE SEQUENCE [LARGE SCALE GENOMIC DNA]</scope>
    <source>
        <strain evidence="2 3">WILCCON 0076</strain>
    </source>
</reference>
<keyword evidence="3" id="KW-1185">Reference proteome</keyword>
<protein>
    <recommendedName>
        <fullName evidence="4">Polymerase</fullName>
    </recommendedName>
</protein>
<keyword evidence="1" id="KW-1133">Transmembrane helix</keyword>
<comment type="caution">
    <text evidence="2">The sequence shown here is derived from an EMBL/GenBank/DDBJ whole genome shotgun (WGS) entry which is preliminary data.</text>
</comment>
<evidence type="ECO:0008006" key="4">
    <source>
        <dbReference type="Google" id="ProtNLM"/>
    </source>
</evidence>
<dbReference type="Proteomes" id="UP001139006">
    <property type="component" value="Unassembled WGS sequence"/>
</dbReference>
<dbReference type="EMBL" id="JAIULA010000002">
    <property type="protein sequence ID" value="MCP0885946.1"/>
    <property type="molecule type" value="Genomic_DNA"/>
</dbReference>
<organism evidence="2 3">
    <name type="scientific">Ligilactobacillus ubinensis</name>
    <dbReference type="NCBI Taxonomy" id="2876789"/>
    <lineage>
        <taxon>Bacteria</taxon>
        <taxon>Bacillati</taxon>
        <taxon>Bacillota</taxon>
        <taxon>Bacilli</taxon>
        <taxon>Lactobacillales</taxon>
        <taxon>Lactobacillaceae</taxon>
        <taxon>Ligilactobacillus</taxon>
    </lineage>
</organism>
<evidence type="ECO:0000256" key="1">
    <source>
        <dbReference type="SAM" id="Phobius"/>
    </source>
</evidence>
<feature type="transmembrane region" description="Helical" evidence="1">
    <location>
        <begin position="24"/>
        <end position="42"/>
    </location>
</feature>
<feature type="transmembrane region" description="Helical" evidence="1">
    <location>
        <begin position="54"/>
        <end position="76"/>
    </location>
</feature>
<accession>A0A9X2JLD6</accession>
<feature type="transmembrane region" description="Helical" evidence="1">
    <location>
        <begin position="244"/>
        <end position="263"/>
    </location>
</feature>
<proteinExistence type="predicted"/>
<feature type="transmembrane region" description="Helical" evidence="1">
    <location>
        <begin position="194"/>
        <end position="211"/>
    </location>
</feature>
<evidence type="ECO:0000313" key="3">
    <source>
        <dbReference type="Proteomes" id="UP001139006"/>
    </source>
</evidence>
<feature type="transmembrane region" description="Helical" evidence="1">
    <location>
        <begin position="353"/>
        <end position="369"/>
    </location>
</feature>
<name>A0A9X2JLD6_9LACO</name>
<keyword evidence="1" id="KW-0812">Transmembrane</keyword>
<evidence type="ECO:0000313" key="2">
    <source>
        <dbReference type="EMBL" id="MCP0885946.1"/>
    </source>
</evidence>
<feature type="transmembrane region" description="Helical" evidence="1">
    <location>
        <begin position="169"/>
        <end position="187"/>
    </location>
</feature>
<dbReference type="AlphaFoldDB" id="A0A9X2JLD6"/>
<gene>
    <name evidence="2" type="ORF">LB941_01175</name>
</gene>
<feature type="transmembrane region" description="Helical" evidence="1">
    <location>
        <begin position="321"/>
        <end position="341"/>
    </location>
</feature>
<dbReference type="RefSeq" id="WP_253358781.1">
    <property type="nucleotide sequence ID" value="NZ_JAIULA010000002.1"/>
</dbReference>
<keyword evidence="1" id="KW-0472">Membrane</keyword>
<sequence>MNKFGQLDEYDKISRWISENMPKISKILLLWGLGFYLVGNYLRGTEITNNFAGITSLSLFRLSQLGVILVVFKIILFDNHSYRFIGVFLASSCLLYYICSNAQLLDPFYYFVMIVGTLKFEYKTILQLYLWVCSIVAICLGTLTITGQLENMTMARPGSDLRMSFGSVTPSDFAAHIFNLMLAYAVYKKFKFNIWEYGLAIVTFFLTFKYTGTRLDVILMFLLLCCVTFLKPLSQLLNYVGTQIVAWFIVVYLAANVFITAIFNNNNKFWNMLDNLLSHRLTYANTALIKYPITLWGQYIPQNGNGKFNPKEPYFFIDSSIIRILMMNGIIFFICLIIFILMLSNRAMQQQQYYLVLALFLTLISAAIDHHFLEISYNIILLAAGAQIISLKKDNVQPNLRSYSDSMMDEI</sequence>